<dbReference type="CDD" id="cd02042">
    <property type="entry name" value="ParAB_family"/>
    <property type="match status" value="1"/>
</dbReference>
<comment type="caution">
    <text evidence="2">The sequence shown here is derived from an EMBL/GenBank/DDBJ whole genome shotgun (WGS) entry which is preliminary data.</text>
</comment>
<dbReference type="Pfam" id="PF13614">
    <property type="entry name" value="AAA_31"/>
    <property type="match status" value="1"/>
</dbReference>
<sequence length="373" mass="40654">MLQPDNQKHAPTWTPAQLGALVGLEPRQVAYRAEKGELPAGNLVPSGVSKRREFPLEVVRAWCRALRPELMRPEGAEAITVATANFKGGVTKTSTAMTLAQGLSLRGHKVLVIDCDPQGSLTTLFGILSDAEVDPNQTILPLCLGDEDSIEYAIQSTYWNGIDLVPATSMMYSAEFALPGRQAREGGRGFQFWNVLHYGLEKARQNYDIIVLDTPPALSYVTINAMMAADGLVMPLPPNALDFASSVQFWTLFHDLSKDLASYGRTKEFSFIDVLLSKVDTKDSATEVVRDWISAAYGDIILPVVIPKTSTAASASAEFGSIYDMRSGTGVHASTIKRAVDAYEQVVETIERQVVGAWQRQVASDAQQTKEAV</sequence>
<evidence type="ECO:0000259" key="1">
    <source>
        <dbReference type="Pfam" id="PF13614"/>
    </source>
</evidence>
<dbReference type="InterPro" id="IPR025669">
    <property type="entry name" value="AAA_dom"/>
</dbReference>
<dbReference type="PANTHER" id="PTHR13696:SF52">
    <property type="entry name" value="PARA FAMILY PROTEIN CT_582"/>
    <property type="match status" value="1"/>
</dbReference>
<keyword evidence="3" id="KW-1185">Reference proteome</keyword>
<dbReference type="SUPFAM" id="SSF52540">
    <property type="entry name" value="P-loop containing nucleoside triphosphate hydrolases"/>
    <property type="match status" value="1"/>
</dbReference>
<dbReference type="Gene3D" id="3.40.50.300">
    <property type="entry name" value="P-loop containing nucleotide triphosphate hydrolases"/>
    <property type="match status" value="1"/>
</dbReference>
<feature type="domain" description="AAA" evidence="1">
    <location>
        <begin position="80"/>
        <end position="258"/>
    </location>
</feature>
<dbReference type="PANTHER" id="PTHR13696">
    <property type="entry name" value="P-LOOP CONTAINING NUCLEOSIDE TRIPHOSPHATE HYDROLASE"/>
    <property type="match status" value="1"/>
</dbReference>
<name>A0ABR9SII3_9BURK</name>
<dbReference type="InterPro" id="IPR027417">
    <property type="entry name" value="P-loop_NTPase"/>
</dbReference>
<proteinExistence type="predicted"/>
<gene>
    <name evidence="2" type="ORF">IM725_16450</name>
</gene>
<organism evidence="2 3">
    <name type="scientific">Ramlibacter aquaticus</name>
    <dbReference type="NCBI Taxonomy" id="2780094"/>
    <lineage>
        <taxon>Bacteria</taxon>
        <taxon>Pseudomonadati</taxon>
        <taxon>Pseudomonadota</taxon>
        <taxon>Betaproteobacteria</taxon>
        <taxon>Burkholderiales</taxon>
        <taxon>Comamonadaceae</taxon>
        <taxon>Ramlibacter</taxon>
    </lineage>
</organism>
<dbReference type="EMBL" id="JADDOJ010000082">
    <property type="protein sequence ID" value="MBE7942166.1"/>
    <property type="molecule type" value="Genomic_DNA"/>
</dbReference>
<dbReference type="Proteomes" id="UP000715965">
    <property type="component" value="Unassembled WGS sequence"/>
</dbReference>
<reference evidence="2 3" key="1">
    <citation type="submission" date="2020-10" db="EMBL/GenBank/DDBJ databases">
        <title>Draft genome of Ramlibacter aquaticus LMG 30558.</title>
        <authorList>
            <person name="Props R."/>
        </authorList>
    </citation>
    <scope>NUCLEOTIDE SEQUENCE [LARGE SCALE GENOMIC DNA]</scope>
    <source>
        <strain evidence="2 3">LMG 30558</strain>
    </source>
</reference>
<dbReference type="InterPro" id="IPR050678">
    <property type="entry name" value="DNA_Partitioning_ATPase"/>
</dbReference>
<protein>
    <submittedName>
        <fullName evidence="2">AAA family ATPase</fullName>
    </submittedName>
</protein>
<evidence type="ECO:0000313" key="3">
    <source>
        <dbReference type="Proteomes" id="UP000715965"/>
    </source>
</evidence>
<evidence type="ECO:0000313" key="2">
    <source>
        <dbReference type="EMBL" id="MBE7942166.1"/>
    </source>
</evidence>
<accession>A0ABR9SII3</accession>